<reference evidence="1 2" key="1">
    <citation type="journal article" date="2019" name="Nat. Ecol. Evol.">
        <title>Megaphylogeny resolves global patterns of mushroom evolution.</title>
        <authorList>
            <person name="Varga T."/>
            <person name="Krizsan K."/>
            <person name="Foldi C."/>
            <person name="Dima B."/>
            <person name="Sanchez-Garcia M."/>
            <person name="Sanchez-Ramirez S."/>
            <person name="Szollosi G.J."/>
            <person name="Szarkandi J.G."/>
            <person name="Papp V."/>
            <person name="Albert L."/>
            <person name="Andreopoulos W."/>
            <person name="Angelini C."/>
            <person name="Antonin V."/>
            <person name="Barry K.W."/>
            <person name="Bougher N.L."/>
            <person name="Buchanan P."/>
            <person name="Buyck B."/>
            <person name="Bense V."/>
            <person name="Catcheside P."/>
            <person name="Chovatia M."/>
            <person name="Cooper J."/>
            <person name="Damon W."/>
            <person name="Desjardin D."/>
            <person name="Finy P."/>
            <person name="Geml J."/>
            <person name="Haridas S."/>
            <person name="Hughes K."/>
            <person name="Justo A."/>
            <person name="Karasinski D."/>
            <person name="Kautmanova I."/>
            <person name="Kiss B."/>
            <person name="Kocsube S."/>
            <person name="Kotiranta H."/>
            <person name="LaButti K.M."/>
            <person name="Lechner B.E."/>
            <person name="Liimatainen K."/>
            <person name="Lipzen A."/>
            <person name="Lukacs Z."/>
            <person name="Mihaltcheva S."/>
            <person name="Morgado L.N."/>
            <person name="Niskanen T."/>
            <person name="Noordeloos M.E."/>
            <person name="Ohm R.A."/>
            <person name="Ortiz-Santana B."/>
            <person name="Ovrebo C."/>
            <person name="Racz N."/>
            <person name="Riley R."/>
            <person name="Savchenko A."/>
            <person name="Shiryaev A."/>
            <person name="Soop K."/>
            <person name="Spirin V."/>
            <person name="Szebenyi C."/>
            <person name="Tomsovsky M."/>
            <person name="Tulloss R.E."/>
            <person name="Uehling J."/>
            <person name="Grigoriev I.V."/>
            <person name="Vagvolgyi C."/>
            <person name="Papp T."/>
            <person name="Martin F.M."/>
            <person name="Miettinen O."/>
            <person name="Hibbett D.S."/>
            <person name="Nagy L.G."/>
        </authorList>
    </citation>
    <scope>NUCLEOTIDE SEQUENCE [LARGE SCALE GENOMIC DNA]</scope>
    <source>
        <strain evidence="1 2">HHB13444</strain>
    </source>
</reference>
<proteinExistence type="predicted"/>
<dbReference type="AlphaFoldDB" id="A0A5C3PYB5"/>
<gene>
    <name evidence="1" type="ORF">K466DRAFT_160462</name>
</gene>
<accession>A0A5C3PYB5</accession>
<keyword evidence="2" id="KW-1185">Reference proteome</keyword>
<dbReference type="Proteomes" id="UP000308197">
    <property type="component" value="Unassembled WGS sequence"/>
</dbReference>
<sequence length="154" mass="16732">MFPVVAVDHTTCSPVLHVPHAEPAVMFMSPRNPSCTLPTCSTAEGSSEANGRASLPYSPQADRARAALLWHCQYPGEPAKVRCGVSSARDVGRLMLHPCFSCYSCGAVHMVAFSKWLMLMMTRTPHELRIGAILYADFARGWQSPPSWEAGPGT</sequence>
<name>A0A5C3PYB5_9APHY</name>
<evidence type="ECO:0000313" key="1">
    <source>
        <dbReference type="EMBL" id="TFK93070.1"/>
    </source>
</evidence>
<evidence type="ECO:0000313" key="2">
    <source>
        <dbReference type="Proteomes" id="UP000308197"/>
    </source>
</evidence>
<protein>
    <submittedName>
        <fullName evidence="1">Uncharacterized protein</fullName>
    </submittedName>
</protein>
<dbReference type="InParanoid" id="A0A5C3PYB5"/>
<dbReference type="EMBL" id="ML210987">
    <property type="protein sequence ID" value="TFK93070.1"/>
    <property type="molecule type" value="Genomic_DNA"/>
</dbReference>
<organism evidence="1 2">
    <name type="scientific">Polyporus arcularius HHB13444</name>
    <dbReference type="NCBI Taxonomy" id="1314778"/>
    <lineage>
        <taxon>Eukaryota</taxon>
        <taxon>Fungi</taxon>
        <taxon>Dikarya</taxon>
        <taxon>Basidiomycota</taxon>
        <taxon>Agaricomycotina</taxon>
        <taxon>Agaricomycetes</taxon>
        <taxon>Polyporales</taxon>
        <taxon>Polyporaceae</taxon>
        <taxon>Polyporus</taxon>
    </lineage>
</organism>